<dbReference type="GO" id="GO:0000160">
    <property type="term" value="P:phosphorelay signal transduction system"/>
    <property type="evidence" value="ECO:0007669"/>
    <property type="project" value="UniProtKB-KW"/>
</dbReference>
<reference evidence="7 12" key="3">
    <citation type="submission" date="2017-05" db="EMBL/GenBank/DDBJ databases">
        <authorList>
            <person name="Song R."/>
            <person name="Chenine A.L."/>
            <person name="Ruprecht R.M."/>
        </authorList>
    </citation>
    <scope>NUCLEOTIDE SEQUENCE [LARGE SCALE GENOMIC DNA]</scope>
    <source>
        <strain evidence="7 12">S567_C10_BS</strain>
    </source>
</reference>
<sequence length="121" mass="13422">MRTFDLTAALGDRANQPEISRLLVAQLMTSNNEDTRKLRRAQEREQTQELNELAHRLAGMASLIHAHAVERACHQLEIACGESSVRKLADAVDDLVTALGELQCELHDWMTMTAPQGTAKS</sequence>
<dbReference type="EMBL" id="NFFZ01000007">
    <property type="protein sequence ID" value="OTI61248.1"/>
    <property type="molecule type" value="Genomic_DNA"/>
</dbReference>
<reference evidence="10" key="9">
    <citation type="submission" date="2023-06" db="EMBL/GenBank/DDBJ databases">
        <authorList>
            <consortium name="Clinical and Environmental Microbiology Branch: Whole genome sequencing antimicrobial resistance pathogens in the healthcare setting"/>
        </authorList>
    </citation>
    <scope>NUCLEOTIDE SEQUENCE</scope>
    <source>
        <strain evidence="10">2021CK-01020</strain>
    </source>
</reference>
<dbReference type="Gene3D" id="1.20.120.160">
    <property type="entry name" value="HPT domain"/>
    <property type="match status" value="1"/>
</dbReference>
<keyword evidence="2" id="KW-0597">Phosphoprotein</keyword>
<dbReference type="InterPro" id="IPR036641">
    <property type="entry name" value="HPT_dom_sf"/>
</dbReference>
<evidence type="ECO:0000313" key="6">
    <source>
        <dbReference type="EMBL" id="MZZ15341.1"/>
    </source>
</evidence>
<dbReference type="SMR" id="A0A071L0B2"/>
<evidence type="ECO:0000259" key="3">
    <source>
        <dbReference type="PROSITE" id="PS50894"/>
    </source>
</evidence>
<dbReference type="eggNOG" id="COG2198">
    <property type="taxonomic scope" value="Bacteria"/>
</dbReference>
<dbReference type="Pfam" id="PF01627">
    <property type="entry name" value="Hpt"/>
    <property type="match status" value="1"/>
</dbReference>
<evidence type="ECO:0000313" key="12">
    <source>
        <dbReference type="Proteomes" id="UP000194857"/>
    </source>
</evidence>
<evidence type="ECO:0000313" key="15">
    <source>
        <dbReference type="Proteomes" id="UP000433532"/>
    </source>
</evidence>
<evidence type="ECO:0000256" key="1">
    <source>
        <dbReference type="ARBA" id="ARBA00023012"/>
    </source>
</evidence>
<organism evidence="6 16">
    <name type="scientific">Pseudomonas aeruginosa</name>
    <dbReference type="NCBI Taxonomy" id="287"/>
    <lineage>
        <taxon>Bacteria</taxon>
        <taxon>Pseudomonadati</taxon>
        <taxon>Pseudomonadota</taxon>
        <taxon>Gammaproteobacteria</taxon>
        <taxon>Pseudomonadales</taxon>
        <taxon>Pseudomonadaceae</taxon>
        <taxon>Pseudomonas</taxon>
    </lineage>
</organism>
<evidence type="ECO:0000313" key="4">
    <source>
        <dbReference type="EMBL" id="CRO90641.1"/>
    </source>
</evidence>
<dbReference type="Proteomes" id="UP000253594">
    <property type="component" value="Unassembled WGS sequence"/>
</dbReference>
<dbReference type="EMBL" id="NSNE01000013">
    <property type="protein sequence ID" value="RPM11626.1"/>
    <property type="molecule type" value="Genomic_DNA"/>
</dbReference>
<dbReference type="InterPro" id="IPR008207">
    <property type="entry name" value="Sig_transdc_His_kin_Hpt_dom"/>
</dbReference>
<reference evidence="9 14" key="4">
    <citation type="submission" date="2017-08" db="EMBL/GenBank/DDBJ databases">
        <authorList>
            <person name="Feschi L."/>
            <person name="Jeukens J."/>
            <person name="Emond-Rheault J.-G."/>
            <person name="Kukavica-Ibrulj I."/>
            <person name="Boyle B."/>
            <person name="Levesque R.C."/>
        </authorList>
    </citation>
    <scope>NUCLEOTIDE SEQUENCE [LARGE SCALE GENOMIC DNA]</scope>
    <source>
        <strain evidence="9 14">PA-W36</strain>
    </source>
</reference>
<evidence type="ECO:0000313" key="13">
    <source>
        <dbReference type="Proteomes" id="UP000253594"/>
    </source>
</evidence>
<reference evidence="4" key="1">
    <citation type="submission" date="2015-06" db="EMBL/GenBank/DDBJ databases">
        <authorList>
            <person name="Radhakrishnan R."/>
            <person name="Underwood A."/>
            <person name="Al-Shahib A."/>
        </authorList>
    </citation>
    <scope>NUCLEOTIDE SEQUENCE</scope>
    <source>
        <strain evidence="4">P19_London_7_VIM_2_05_10</strain>
    </source>
</reference>
<dbReference type="OMA" id="VERACHH"/>
<accession>A0A1S1BYZ6</accession>
<dbReference type="EMBL" id="CP136986">
    <property type="protein sequence ID" value="WOS78178.1"/>
    <property type="molecule type" value="Genomic_DNA"/>
</dbReference>
<dbReference type="Proteomes" id="UP000284767">
    <property type="component" value="Unassembled WGS sequence"/>
</dbReference>
<dbReference type="EMBL" id="CVVU01000199">
    <property type="protein sequence ID" value="CRO90641.1"/>
    <property type="molecule type" value="Genomic_DNA"/>
</dbReference>
<dbReference type="KEGG" id="paeb:NCGM1900_0032"/>
<reference evidence="11" key="2">
    <citation type="submission" date="2015-06" db="EMBL/GenBank/DDBJ databases">
        <authorList>
            <person name="Radhakrishnan Rajesh"/>
            <person name="Underwood Anthony"/>
            <person name="Al-Shahib Ali"/>
        </authorList>
    </citation>
    <scope>NUCLEOTIDE SEQUENCE [LARGE SCALE GENOMIC DNA]</scope>
    <source>
        <strain evidence="11">P19_London_7_VIM_2_05_10</strain>
    </source>
</reference>
<evidence type="ECO:0000313" key="11">
    <source>
        <dbReference type="Proteomes" id="UP000045039"/>
    </source>
</evidence>
<dbReference type="Proteomes" id="UP001297540">
    <property type="component" value="Chromosome"/>
</dbReference>
<evidence type="ECO:0000313" key="8">
    <source>
        <dbReference type="EMBL" id="RCI76703.1"/>
    </source>
</evidence>
<reference evidence="6" key="8">
    <citation type="submission" date="2020-01" db="EMBL/GenBank/DDBJ databases">
        <title>Bacteria Cultured from War Wounds Associated with the Conflict in Eastern Ukraine.</title>
        <authorList>
            <person name="Snesrud E."/>
            <person name="Galac M.R."/>
            <person name="Mc Gann P."/>
            <person name="Valentine K."/>
            <person name="Viacheslav K."/>
        </authorList>
    </citation>
    <scope>NUCLEOTIDE SEQUENCE</scope>
    <source>
        <strain evidence="6">VNMU148</strain>
    </source>
</reference>
<proteinExistence type="predicted"/>
<evidence type="ECO:0000313" key="16">
    <source>
        <dbReference type="Proteomes" id="UP000644192"/>
    </source>
</evidence>
<reference evidence="9 14" key="6">
    <citation type="submission" date="2019-01" db="EMBL/GenBank/DDBJ databases">
        <title>The Pseudomonas aeruginosa pan-genome provides new insights on its population structure, horizontal gene transfer and pathogenicity.</title>
        <authorList>
            <person name="Freschi L."/>
            <person name="Vincent A.T."/>
            <person name="Jeukens J."/>
            <person name="Emond-Rheault J.-G."/>
            <person name="Kukavica-Ibrulj I."/>
            <person name="Dupont M.-J."/>
            <person name="Charette S.J."/>
            <person name="Boyle B."/>
            <person name="Levesque R.C."/>
        </authorList>
    </citation>
    <scope>NUCLEOTIDE SEQUENCE [LARGE SCALE GENOMIC DNA]</scope>
    <source>
        <strain evidence="9 14">PA-W36</strain>
    </source>
</reference>
<dbReference type="PROSITE" id="PS50894">
    <property type="entry name" value="HPT"/>
    <property type="match status" value="1"/>
</dbReference>
<reference evidence="8 13" key="5">
    <citation type="submission" date="2018-07" db="EMBL/GenBank/DDBJ databases">
        <title>Mechanisms of high-level aminoglycoside resistance among Gram-negative pathogens in Brazil.</title>
        <authorList>
            <person name="Ballaben A.S."/>
            <person name="Darini A.L.C."/>
            <person name="Doi Y."/>
        </authorList>
    </citation>
    <scope>NUCLEOTIDE SEQUENCE [LARGE SCALE GENOMIC DNA]</scope>
    <source>
        <strain evidence="8 13">B2-305</strain>
    </source>
</reference>
<feature type="domain" description="HPt" evidence="3">
    <location>
        <begin position="16"/>
        <end position="109"/>
    </location>
</feature>
<protein>
    <submittedName>
        <fullName evidence="6">Histidine phosphotransferase</fullName>
    </submittedName>
    <submittedName>
        <fullName evidence="4">Hpt domain protein</fullName>
    </submittedName>
    <submittedName>
        <fullName evidence="10">Hpt domain-containing protein</fullName>
    </submittedName>
</protein>
<feature type="modified residue" description="Phosphohistidine" evidence="2">
    <location>
        <position position="55"/>
    </location>
</feature>
<evidence type="ECO:0000313" key="5">
    <source>
        <dbReference type="EMBL" id="MUI37809.1"/>
    </source>
</evidence>
<dbReference type="EMBL" id="QORE01000010">
    <property type="protein sequence ID" value="RCI76703.1"/>
    <property type="molecule type" value="Genomic_DNA"/>
</dbReference>
<evidence type="ECO:0000256" key="2">
    <source>
        <dbReference type="PROSITE-ProRule" id="PRU00110"/>
    </source>
</evidence>
<dbReference type="CDD" id="cd00088">
    <property type="entry name" value="HPT"/>
    <property type="match status" value="1"/>
</dbReference>
<dbReference type="SUPFAM" id="SSF47226">
    <property type="entry name" value="Histidine-containing phosphotransfer domain, HPT domain"/>
    <property type="match status" value="1"/>
</dbReference>
<dbReference type="EMBL" id="WOAD01000022">
    <property type="protein sequence ID" value="MUI37809.1"/>
    <property type="molecule type" value="Genomic_DNA"/>
</dbReference>
<evidence type="ECO:0000313" key="10">
    <source>
        <dbReference type="EMBL" id="WOS78178.1"/>
    </source>
</evidence>
<dbReference type="Proteomes" id="UP000194857">
    <property type="component" value="Unassembled WGS sequence"/>
</dbReference>
<keyword evidence="1" id="KW-0902">Two-component regulatory system</keyword>
<dbReference type="Proteomes" id="UP000433532">
    <property type="component" value="Unassembled WGS sequence"/>
</dbReference>
<dbReference type="AlphaFoldDB" id="A0A071L0B2"/>
<evidence type="ECO:0000313" key="9">
    <source>
        <dbReference type="EMBL" id="RPM11626.1"/>
    </source>
</evidence>
<evidence type="ECO:0000313" key="14">
    <source>
        <dbReference type="Proteomes" id="UP000284767"/>
    </source>
</evidence>
<evidence type="ECO:0000313" key="7">
    <source>
        <dbReference type="EMBL" id="OTI61248.1"/>
    </source>
</evidence>
<dbReference type="Proteomes" id="UP000045039">
    <property type="component" value="Unassembled WGS sequence"/>
</dbReference>
<dbReference type="Proteomes" id="UP000644192">
    <property type="component" value="Unassembled WGS sequence"/>
</dbReference>
<dbReference type="RefSeq" id="WP_003097330.1">
    <property type="nucleotide sequence ID" value="NZ_AP014622.1"/>
</dbReference>
<gene>
    <name evidence="7" type="ORF">CAZ10_15320</name>
    <name evidence="8" type="ORF">DT376_00935</name>
    <name evidence="5" type="ORF">GNQ48_22655</name>
    <name evidence="6" type="ORF">GUL26_24095</name>
    <name evidence="9" type="ORF">IPC1295_21680</name>
    <name evidence="10" type="ORF">L4V69_03310</name>
    <name evidence="4" type="ORF">PAERUG_P19_London_7_VIM_2_05_10_02822</name>
</gene>
<keyword evidence="6" id="KW-0808">Transferase</keyword>
<reference evidence="5 15" key="7">
    <citation type="submission" date="2019-11" db="EMBL/GenBank/DDBJ databases">
        <title>Genomes of ocular Pseudomonas aeruginosa isolates.</title>
        <authorList>
            <person name="Khan M."/>
            <person name="Rice S.A."/>
            <person name="Willcox M.D.P."/>
            <person name="Stapleton F."/>
        </authorList>
    </citation>
    <scope>NUCLEOTIDE SEQUENCE [LARGE SCALE GENOMIC DNA]</scope>
    <source>
        <strain evidence="5 15">PA221</strain>
    </source>
</reference>
<name>A0A071L0B2_PSEAI</name>
<accession>A0A071L0B2</accession>
<reference evidence="10" key="10">
    <citation type="submission" date="2023-10" db="EMBL/GenBank/DDBJ databases">
        <title>Pathogen: clinical or host-associated sample.</title>
        <authorList>
            <person name="Hergert J."/>
            <person name="Casey R."/>
            <person name="Wagner J."/>
            <person name="Young E.L."/>
            <person name="Oakeson K.F."/>
        </authorList>
    </citation>
    <scope>NUCLEOTIDE SEQUENCE</scope>
    <source>
        <strain evidence="10">2021CK-01020</strain>
    </source>
</reference>
<dbReference type="GO" id="GO:0004672">
    <property type="term" value="F:protein kinase activity"/>
    <property type="evidence" value="ECO:0007669"/>
    <property type="project" value="UniProtKB-ARBA"/>
</dbReference>
<dbReference type="EMBL" id="WXZT01000018">
    <property type="protein sequence ID" value="MZZ15341.1"/>
    <property type="molecule type" value="Genomic_DNA"/>
</dbReference>